<dbReference type="SUPFAM" id="SSF54171">
    <property type="entry name" value="DNA-binding domain"/>
    <property type="match status" value="1"/>
</dbReference>
<keyword evidence="3" id="KW-0238">DNA-binding</keyword>
<evidence type="ECO:0000313" key="7">
    <source>
        <dbReference type="EMBL" id="TMW99197.1"/>
    </source>
</evidence>
<accession>A0A6N2BXV3</accession>
<name>A0A6N2BXV3_SOLCI</name>
<evidence type="ECO:0000256" key="4">
    <source>
        <dbReference type="ARBA" id="ARBA00023163"/>
    </source>
</evidence>
<feature type="domain" description="MBD" evidence="6">
    <location>
        <begin position="19"/>
        <end position="93"/>
    </location>
</feature>
<dbReference type="GO" id="GO:0005634">
    <property type="term" value="C:nucleus"/>
    <property type="evidence" value="ECO:0007669"/>
    <property type="project" value="UniProtKB-SubCell"/>
</dbReference>
<evidence type="ECO:0000256" key="3">
    <source>
        <dbReference type="ARBA" id="ARBA00023125"/>
    </source>
</evidence>
<organism evidence="7">
    <name type="scientific">Solanum chilense</name>
    <name type="common">Tomato</name>
    <name type="synonym">Lycopersicon chilense</name>
    <dbReference type="NCBI Taxonomy" id="4083"/>
    <lineage>
        <taxon>Eukaryota</taxon>
        <taxon>Viridiplantae</taxon>
        <taxon>Streptophyta</taxon>
        <taxon>Embryophyta</taxon>
        <taxon>Tracheophyta</taxon>
        <taxon>Spermatophyta</taxon>
        <taxon>Magnoliopsida</taxon>
        <taxon>eudicotyledons</taxon>
        <taxon>Gunneridae</taxon>
        <taxon>Pentapetalae</taxon>
        <taxon>asterids</taxon>
        <taxon>lamiids</taxon>
        <taxon>Solanales</taxon>
        <taxon>Solanaceae</taxon>
        <taxon>Solanoideae</taxon>
        <taxon>Solaneae</taxon>
        <taxon>Solanum</taxon>
        <taxon>Solanum subgen. Lycopersicon</taxon>
    </lineage>
</organism>
<reference evidence="7" key="1">
    <citation type="submission" date="2019-05" db="EMBL/GenBank/DDBJ databases">
        <title>The de novo reference genome and transcriptome assemblies of the wild tomato species Solanum chilense.</title>
        <authorList>
            <person name="Stam R."/>
            <person name="Nosenko T."/>
            <person name="Hoerger A.C."/>
            <person name="Stephan W."/>
            <person name="Seidel M.A."/>
            <person name="Kuhn J.M.M."/>
            <person name="Haberer G."/>
            <person name="Tellier A."/>
        </authorList>
    </citation>
    <scope>NUCLEOTIDE SEQUENCE</scope>
    <source>
        <tissue evidence="7">Mature leaves</tissue>
    </source>
</reference>
<evidence type="ECO:0000259" key="6">
    <source>
        <dbReference type="PROSITE" id="PS50982"/>
    </source>
</evidence>
<protein>
    <recommendedName>
        <fullName evidence="6">MBD domain-containing protein</fullName>
    </recommendedName>
</protein>
<evidence type="ECO:0000256" key="5">
    <source>
        <dbReference type="ARBA" id="ARBA00023242"/>
    </source>
</evidence>
<keyword evidence="5" id="KW-0539">Nucleus</keyword>
<dbReference type="GO" id="GO:0003677">
    <property type="term" value="F:DNA binding"/>
    <property type="evidence" value="ECO:0007669"/>
    <property type="project" value="UniProtKB-KW"/>
</dbReference>
<dbReference type="AlphaFoldDB" id="A0A6N2BXV3"/>
<dbReference type="EMBL" id="RXGB01001374">
    <property type="protein sequence ID" value="TMW99197.1"/>
    <property type="molecule type" value="Genomic_DNA"/>
</dbReference>
<sequence length="105" mass="12284">MIMSEVLAESTMAEPAVEPVLTTERPSWLPEDWRFKSVVRMAAGLIDNYYFEPHSGKRFRSKKAVLNFLKRGVKRKTEIVRASDEFEPRRSKRATQPYKLFEGYV</sequence>
<dbReference type="Gene3D" id="3.30.890.10">
    <property type="entry name" value="Methyl-cpg-binding Protein 2, Chain A"/>
    <property type="match status" value="1"/>
</dbReference>
<dbReference type="PANTHER" id="PTHR12396:SF60">
    <property type="entry name" value="MBD DOMAIN-CONTAINING PROTEIN"/>
    <property type="match status" value="1"/>
</dbReference>
<dbReference type="InterPro" id="IPR016177">
    <property type="entry name" value="DNA-bd_dom_sf"/>
</dbReference>
<proteinExistence type="predicted"/>
<evidence type="ECO:0000256" key="2">
    <source>
        <dbReference type="ARBA" id="ARBA00023015"/>
    </source>
</evidence>
<comment type="caution">
    <text evidence="7">The sequence shown here is derived from an EMBL/GenBank/DDBJ whole genome shotgun (WGS) entry which is preliminary data.</text>
</comment>
<gene>
    <name evidence="7" type="ORF">EJD97_002907</name>
</gene>
<keyword evidence="4" id="KW-0804">Transcription</keyword>
<dbReference type="Pfam" id="PF01429">
    <property type="entry name" value="MBD"/>
    <property type="match status" value="1"/>
</dbReference>
<dbReference type="InterPro" id="IPR001739">
    <property type="entry name" value="Methyl_CpG_DNA-bd"/>
</dbReference>
<dbReference type="PANTHER" id="PTHR12396">
    <property type="entry name" value="METHYL-CPG BINDING PROTEIN, MBD"/>
    <property type="match status" value="1"/>
</dbReference>
<keyword evidence="2" id="KW-0805">Transcription regulation</keyword>
<comment type="subcellular location">
    <subcellularLocation>
        <location evidence="1">Nucleus</location>
    </subcellularLocation>
</comment>
<evidence type="ECO:0000256" key="1">
    <source>
        <dbReference type="ARBA" id="ARBA00004123"/>
    </source>
</evidence>
<dbReference type="PROSITE" id="PS50982">
    <property type="entry name" value="MBD"/>
    <property type="match status" value="1"/>
</dbReference>